<proteinExistence type="predicted"/>
<dbReference type="STRING" id="81569.RUM4293_01706"/>
<dbReference type="RefSeq" id="WP_058279102.1">
    <property type="nucleotide sequence ID" value="NZ_CYPU01000071.1"/>
</dbReference>
<evidence type="ECO:0000259" key="1">
    <source>
        <dbReference type="PROSITE" id="PS51819"/>
    </source>
</evidence>
<dbReference type="InterPro" id="IPR029068">
    <property type="entry name" value="Glyas_Bleomycin-R_OHBP_Dase"/>
</dbReference>
<accession>A0A0N7LR36</accession>
<sequence>MSEDRGFQPRALGEIAIRCADMAAMVAFYENVIGLKRLSGDHNSAITFFQIAPGYGGHTQVLALFHHTAAPRPGLHPTGSQKPVTGGASSLHHIALSLPFDEQEAVMQWYDHVGQPYRIEQFGWIGWRGIFTEDPEGNTVELVAYDPSMLDQA</sequence>
<dbReference type="OrthoDB" id="9812656at2"/>
<organism evidence="2 3">
    <name type="scientific">Ruegeria atlantica</name>
    <dbReference type="NCBI Taxonomy" id="81569"/>
    <lineage>
        <taxon>Bacteria</taxon>
        <taxon>Pseudomonadati</taxon>
        <taxon>Pseudomonadota</taxon>
        <taxon>Alphaproteobacteria</taxon>
        <taxon>Rhodobacterales</taxon>
        <taxon>Roseobacteraceae</taxon>
        <taxon>Ruegeria</taxon>
    </lineage>
</organism>
<dbReference type="Pfam" id="PF00903">
    <property type="entry name" value="Glyoxalase"/>
    <property type="match status" value="1"/>
</dbReference>
<dbReference type="CDD" id="cd06587">
    <property type="entry name" value="VOC"/>
    <property type="match status" value="1"/>
</dbReference>
<gene>
    <name evidence="2" type="ORF">RUA4292_03921</name>
</gene>
<dbReference type="EMBL" id="CYPU01000071">
    <property type="protein sequence ID" value="CUH49724.1"/>
    <property type="molecule type" value="Genomic_DNA"/>
</dbReference>
<name>A0A0N7LR36_9RHOB</name>
<dbReference type="Gene3D" id="3.10.180.10">
    <property type="entry name" value="2,3-Dihydroxybiphenyl 1,2-Dioxygenase, domain 1"/>
    <property type="match status" value="1"/>
</dbReference>
<evidence type="ECO:0000313" key="3">
    <source>
        <dbReference type="Proteomes" id="UP000050783"/>
    </source>
</evidence>
<dbReference type="GeneID" id="55495060"/>
<dbReference type="InterPro" id="IPR004360">
    <property type="entry name" value="Glyas_Fos-R_dOase_dom"/>
</dbReference>
<protein>
    <submittedName>
        <fullName evidence="2">Glyoxalase-like domain protein</fullName>
    </submittedName>
</protein>
<dbReference type="AlphaFoldDB" id="A0A0N7LR36"/>
<dbReference type="Proteomes" id="UP000050783">
    <property type="component" value="Unassembled WGS sequence"/>
</dbReference>
<reference evidence="2 3" key="1">
    <citation type="submission" date="2015-09" db="EMBL/GenBank/DDBJ databases">
        <authorList>
            <consortium name="Swine Surveillance"/>
        </authorList>
    </citation>
    <scope>NUCLEOTIDE SEQUENCE [LARGE SCALE GENOMIC DNA]</scope>
    <source>
        <strain evidence="2 3">CECT 4292</strain>
    </source>
</reference>
<dbReference type="PROSITE" id="PS51819">
    <property type="entry name" value="VOC"/>
    <property type="match status" value="1"/>
</dbReference>
<dbReference type="SUPFAM" id="SSF54593">
    <property type="entry name" value="Glyoxalase/Bleomycin resistance protein/Dihydroxybiphenyl dioxygenase"/>
    <property type="match status" value="1"/>
</dbReference>
<evidence type="ECO:0000313" key="2">
    <source>
        <dbReference type="EMBL" id="CUH49724.1"/>
    </source>
</evidence>
<dbReference type="InterPro" id="IPR037523">
    <property type="entry name" value="VOC_core"/>
</dbReference>
<feature type="domain" description="VOC" evidence="1">
    <location>
        <begin position="11"/>
        <end position="145"/>
    </location>
</feature>